<keyword evidence="3" id="KW-1185">Reference proteome</keyword>
<evidence type="ECO:0000256" key="1">
    <source>
        <dbReference type="SAM" id="MobiDB-lite"/>
    </source>
</evidence>
<dbReference type="EMBL" id="BLXT01007631">
    <property type="protein sequence ID" value="GFO40679.1"/>
    <property type="molecule type" value="Genomic_DNA"/>
</dbReference>
<organism evidence="2 3">
    <name type="scientific">Plakobranchus ocellatus</name>
    <dbReference type="NCBI Taxonomy" id="259542"/>
    <lineage>
        <taxon>Eukaryota</taxon>
        <taxon>Metazoa</taxon>
        <taxon>Spiralia</taxon>
        <taxon>Lophotrochozoa</taxon>
        <taxon>Mollusca</taxon>
        <taxon>Gastropoda</taxon>
        <taxon>Heterobranchia</taxon>
        <taxon>Euthyneura</taxon>
        <taxon>Panpulmonata</taxon>
        <taxon>Sacoglossa</taxon>
        <taxon>Placobranchoidea</taxon>
        <taxon>Plakobranchidae</taxon>
        <taxon>Plakobranchus</taxon>
    </lineage>
</organism>
<protein>
    <submittedName>
        <fullName evidence="2">Uncharacterized protein</fullName>
    </submittedName>
</protein>
<dbReference type="AlphaFoldDB" id="A0AAV4D953"/>
<proteinExistence type="predicted"/>
<dbReference type="Proteomes" id="UP000735302">
    <property type="component" value="Unassembled WGS sequence"/>
</dbReference>
<name>A0AAV4D953_9GAST</name>
<evidence type="ECO:0000313" key="2">
    <source>
        <dbReference type="EMBL" id="GFO40679.1"/>
    </source>
</evidence>
<sequence length="123" mass="13302">MIFKKKFGSRAQPKRHSSAESGLPWSCTLSRGCGISTGIDPSTVRRKLTSRLGSVGQRCPTVSAEGNGQGGMLMSDSHYCLAVTTSIPNIHPFPHMGRTSRQTRRLHCWDGPLNCSALEGCGR</sequence>
<accession>A0AAV4D953</accession>
<gene>
    <name evidence="2" type="ORF">PoB_006718400</name>
</gene>
<reference evidence="2 3" key="1">
    <citation type="journal article" date="2021" name="Elife">
        <title>Chloroplast acquisition without the gene transfer in kleptoplastic sea slugs, Plakobranchus ocellatus.</title>
        <authorList>
            <person name="Maeda T."/>
            <person name="Takahashi S."/>
            <person name="Yoshida T."/>
            <person name="Shimamura S."/>
            <person name="Takaki Y."/>
            <person name="Nagai Y."/>
            <person name="Toyoda A."/>
            <person name="Suzuki Y."/>
            <person name="Arimoto A."/>
            <person name="Ishii H."/>
            <person name="Satoh N."/>
            <person name="Nishiyama T."/>
            <person name="Hasebe M."/>
            <person name="Maruyama T."/>
            <person name="Minagawa J."/>
            <person name="Obokata J."/>
            <person name="Shigenobu S."/>
        </authorList>
    </citation>
    <scope>NUCLEOTIDE SEQUENCE [LARGE SCALE GENOMIC DNA]</scope>
</reference>
<evidence type="ECO:0000313" key="3">
    <source>
        <dbReference type="Proteomes" id="UP000735302"/>
    </source>
</evidence>
<feature type="compositionally biased region" description="Basic residues" evidence="1">
    <location>
        <begin position="1"/>
        <end position="16"/>
    </location>
</feature>
<comment type="caution">
    <text evidence="2">The sequence shown here is derived from an EMBL/GenBank/DDBJ whole genome shotgun (WGS) entry which is preliminary data.</text>
</comment>
<feature type="region of interest" description="Disordered" evidence="1">
    <location>
        <begin position="1"/>
        <end position="24"/>
    </location>
</feature>